<feature type="transmembrane region" description="Helical" evidence="1">
    <location>
        <begin position="33"/>
        <end position="58"/>
    </location>
</feature>
<keyword evidence="1" id="KW-0472">Membrane</keyword>
<feature type="transmembrane region" description="Helical" evidence="1">
    <location>
        <begin position="121"/>
        <end position="138"/>
    </location>
</feature>
<evidence type="ECO:0000313" key="2">
    <source>
        <dbReference type="EMBL" id="VAX32419.1"/>
    </source>
</evidence>
<feature type="transmembrane region" description="Helical" evidence="1">
    <location>
        <begin position="169"/>
        <end position="186"/>
    </location>
</feature>
<dbReference type="AlphaFoldDB" id="A0A3B1CQN2"/>
<feature type="transmembrane region" description="Helical" evidence="1">
    <location>
        <begin position="78"/>
        <end position="100"/>
    </location>
</feature>
<reference evidence="2" key="1">
    <citation type="submission" date="2018-06" db="EMBL/GenBank/DDBJ databases">
        <authorList>
            <person name="Zhirakovskaya E."/>
        </authorList>
    </citation>
    <scope>NUCLEOTIDE SEQUENCE</scope>
</reference>
<evidence type="ECO:0000256" key="1">
    <source>
        <dbReference type="SAM" id="Phobius"/>
    </source>
</evidence>
<protein>
    <recommendedName>
        <fullName evidence="3">DUF4149 domain-containing protein</fullName>
    </recommendedName>
</protein>
<name>A0A3B1CQN2_9ZZZZ</name>
<keyword evidence="1" id="KW-1133">Transmembrane helix</keyword>
<evidence type="ECO:0008006" key="3">
    <source>
        <dbReference type="Google" id="ProtNLM"/>
    </source>
</evidence>
<accession>A0A3B1CQN2</accession>
<proteinExistence type="predicted"/>
<gene>
    <name evidence="2" type="ORF">MNBD_NITROSPINAE05-1486</name>
</gene>
<organism evidence="2">
    <name type="scientific">hydrothermal vent metagenome</name>
    <dbReference type="NCBI Taxonomy" id="652676"/>
    <lineage>
        <taxon>unclassified sequences</taxon>
        <taxon>metagenomes</taxon>
        <taxon>ecological metagenomes</taxon>
    </lineage>
</organism>
<dbReference type="EMBL" id="UOGG01000199">
    <property type="protein sequence ID" value="VAX32419.1"/>
    <property type="molecule type" value="Genomic_DNA"/>
</dbReference>
<keyword evidence="1" id="KW-0812">Transmembrane</keyword>
<sequence length="198" mass="23260">MTCDFFYHLELFEIGIFPGRHSLKRLVYIFNMFYLFSLSLWVAGMFLLGILVEIMVRITLRDEPLMGSVIMNKIMDAYNVPIIYTCIGLMLAAEVIKFLVKKNSTVGLEHVVVTKRPYTKEVIFAIMIVLAIYMGSFLRPEMHRVDQLKKANPQDIKLQIQFDRFHSKFTWIYTVNMILGLSLFYIHGKEMVRFREDP</sequence>